<feature type="chain" id="PRO_5012642674" evidence="2">
    <location>
        <begin position="20"/>
        <end position="165"/>
    </location>
</feature>
<dbReference type="PANTHER" id="PTHR35519">
    <property type="entry name" value="MEMBRANE PROTEINS"/>
    <property type="match status" value="1"/>
</dbReference>
<dbReference type="VEuPathDB" id="FungiDB:BCV72DRAFT_236272"/>
<dbReference type="AlphaFoldDB" id="A0A1X0RMK1"/>
<evidence type="ECO:0000313" key="3">
    <source>
        <dbReference type="EMBL" id="ORE13204.1"/>
    </source>
</evidence>
<name>A0A1X0RMK1_RHIZD</name>
<protein>
    <submittedName>
        <fullName evidence="3">Uncharacterized protein</fullName>
    </submittedName>
</protein>
<organism evidence="3 4">
    <name type="scientific">Rhizopus microsporus</name>
    <dbReference type="NCBI Taxonomy" id="58291"/>
    <lineage>
        <taxon>Eukaryota</taxon>
        <taxon>Fungi</taxon>
        <taxon>Fungi incertae sedis</taxon>
        <taxon>Mucoromycota</taxon>
        <taxon>Mucoromycotina</taxon>
        <taxon>Mucoromycetes</taxon>
        <taxon>Mucorales</taxon>
        <taxon>Mucorineae</taxon>
        <taxon>Rhizopodaceae</taxon>
        <taxon>Rhizopus</taxon>
    </lineage>
</organism>
<keyword evidence="2" id="KW-0732">Signal</keyword>
<keyword evidence="1" id="KW-0812">Transmembrane</keyword>
<evidence type="ECO:0000256" key="1">
    <source>
        <dbReference type="SAM" id="Phobius"/>
    </source>
</evidence>
<dbReference type="Pfam" id="PF13430">
    <property type="entry name" value="DUF4112"/>
    <property type="match status" value="1"/>
</dbReference>
<evidence type="ECO:0000256" key="2">
    <source>
        <dbReference type="SAM" id="SignalP"/>
    </source>
</evidence>
<dbReference type="EMBL" id="KV921558">
    <property type="protein sequence ID" value="ORE13204.1"/>
    <property type="molecule type" value="Genomic_DNA"/>
</dbReference>
<dbReference type="PANTHER" id="PTHR35519:SF2">
    <property type="entry name" value="PH DOMAIN PROTEIN"/>
    <property type="match status" value="1"/>
</dbReference>
<evidence type="ECO:0000313" key="4">
    <source>
        <dbReference type="Proteomes" id="UP000242381"/>
    </source>
</evidence>
<dbReference type="InterPro" id="IPR025187">
    <property type="entry name" value="DUF4112"/>
</dbReference>
<reference evidence="3 4" key="1">
    <citation type="journal article" date="2016" name="Proc. Natl. Acad. Sci. U.S.A.">
        <title>Lipid metabolic changes in an early divergent fungus govern the establishment of a mutualistic symbiosis with endobacteria.</title>
        <authorList>
            <person name="Lastovetsky O.A."/>
            <person name="Gaspar M.L."/>
            <person name="Mondo S.J."/>
            <person name="LaButti K.M."/>
            <person name="Sandor L."/>
            <person name="Grigoriev I.V."/>
            <person name="Henry S.A."/>
            <person name="Pawlowska T.E."/>
        </authorList>
    </citation>
    <scope>NUCLEOTIDE SEQUENCE [LARGE SCALE GENOMIC DNA]</scope>
    <source>
        <strain evidence="3 4">ATCC 11559</strain>
    </source>
</reference>
<gene>
    <name evidence="3" type="ORF">BCV71DRAFT_229958</name>
</gene>
<keyword evidence="1" id="KW-0472">Membrane</keyword>
<accession>A0A1X0RMK1</accession>
<dbReference type="Proteomes" id="UP000242381">
    <property type="component" value="Unassembled WGS sequence"/>
</dbReference>
<feature type="transmembrane region" description="Helical" evidence="1">
    <location>
        <begin position="94"/>
        <end position="118"/>
    </location>
</feature>
<keyword evidence="1" id="KW-1133">Transmembrane helix</keyword>
<dbReference type="OMA" id="DMLYRAH"/>
<sequence length="165" mass="19624">MKSFFFLMSLLWRRKAAESIEIQLSERDCIILEKYTRRVKKFEEMFKLCCCWIGYDILLEFIPIVGKVISLMFSLSLYKLACQAELPRSIRKKMLYHISVDFLLGLIPILGILLDMLYRAHIKNLRLLRRFLYERARQQNVKLAEEKALANDDRIPLSERETDIS</sequence>
<feature type="non-terminal residue" evidence="3">
    <location>
        <position position="1"/>
    </location>
</feature>
<proteinExistence type="predicted"/>
<feature type="transmembrane region" description="Helical" evidence="1">
    <location>
        <begin position="61"/>
        <end position="82"/>
    </location>
</feature>
<feature type="signal peptide" evidence="2">
    <location>
        <begin position="1"/>
        <end position="19"/>
    </location>
</feature>